<feature type="domain" description="DNA methylase N-4/N-6" evidence="3">
    <location>
        <begin position="1"/>
        <end position="73"/>
    </location>
</feature>
<dbReference type="GO" id="GO:0032259">
    <property type="term" value="P:methylation"/>
    <property type="evidence" value="ECO:0007669"/>
    <property type="project" value="UniProtKB-KW"/>
</dbReference>
<protein>
    <recommendedName>
        <fullName evidence="3">DNA methylase N-4/N-6 domain-containing protein</fullName>
    </recommendedName>
</protein>
<feature type="non-terminal residue" evidence="4">
    <location>
        <position position="1"/>
    </location>
</feature>
<dbReference type="EMBL" id="UINC01094938">
    <property type="protein sequence ID" value="SVC50604.1"/>
    <property type="molecule type" value="Genomic_DNA"/>
</dbReference>
<sequence>VWAIQGSNASMGYSTHAAFRFFGKFPPPVARRFIKELHHPSLGPVVDTMVGSGTTLVESSILGRKAIGLDINPLSVLISNVKVTKLERDQVEQTIDEYERHMSKGASTTGDISDYIPKDRYMDHWFFPAVQKQLAQTRLFIENIGPADVKNLFTASLAASIRSCSRASNNLGRMFLDPAIEPVDVCPIIVNRVRKILVGLEEIPDEKYSEARLHNSMEPLADDLSSNLVICHPPYFNVYKFSSIFKFEMLWTGFNPKEVRIDEVRESFKIGKPERVDLYVEDLLKSVRNTAPTLVKGGWLILMMGDTTIHEERINTTSLILRGLQSADYGLTLDKFIIRVPKHTEASYAAAQRRDGDQVGVKLFDHILVLRKR</sequence>
<accession>A0A382MNR2</accession>
<dbReference type="InterPro" id="IPR002941">
    <property type="entry name" value="DNA_methylase_N4/N6"/>
</dbReference>
<dbReference type="Gene3D" id="3.40.50.150">
    <property type="entry name" value="Vaccinia Virus protein VP39"/>
    <property type="match status" value="2"/>
</dbReference>
<keyword evidence="2" id="KW-0808">Transferase</keyword>
<keyword evidence="1" id="KW-0489">Methyltransferase</keyword>
<dbReference type="GO" id="GO:0003677">
    <property type="term" value="F:DNA binding"/>
    <property type="evidence" value="ECO:0007669"/>
    <property type="project" value="InterPro"/>
</dbReference>
<gene>
    <name evidence="4" type="ORF">METZ01_LOCUS303458</name>
</gene>
<dbReference type="AlphaFoldDB" id="A0A382MNR2"/>
<reference evidence="4" key="1">
    <citation type="submission" date="2018-05" db="EMBL/GenBank/DDBJ databases">
        <authorList>
            <person name="Lanie J.A."/>
            <person name="Ng W.-L."/>
            <person name="Kazmierczak K.M."/>
            <person name="Andrzejewski T.M."/>
            <person name="Davidsen T.M."/>
            <person name="Wayne K.J."/>
            <person name="Tettelin H."/>
            <person name="Glass J.I."/>
            <person name="Rusch D."/>
            <person name="Podicherti R."/>
            <person name="Tsui H.-C.T."/>
            <person name="Winkler M.E."/>
        </authorList>
    </citation>
    <scope>NUCLEOTIDE SEQUENCE</scope>
</reference>
<proteinExistence type="predicted"/>
<evidence type="ECO:0000259" key="3">
    <source>
        <dbReference type="Pfam" id="PF01555"/>
    </source>
</evidence>
<evidence type="ECO:0000313" key="4">
    <source>
        <dbReference type="EMBL" id="SVC50604.1"/>
    </source>
</evidence>
<evidence type="ECO:0000256" key="2">
    <source>
        <dbReference type="ARBA" id="ARBA00022679"/>
    </source>
</evidence>
<organism evidence="4">
    <name type="scientific">marine metagenome</name>
    <dbReference type="NCBI Taxonomy" id="408172"/>
    <lineage>
        <taxon>unclassified sequences</taxon>
        <taxon>metagenomes</taxon>
        <taxon>ecological metagenomes</taxon>
    </lineage>
</organism>
<evidence type="ECO:0000256" key="1">
    <source>
        <dbReference type="ARBA" id="ARBA00022603"/>
    </source>
</evidence>
<dbReference type="SUPFAM" id="SSF53335">
    <property type="entry name" value="S-adenosyl-L-methionine-dependent methyltransferases"/>
    <property type="match status" value="3"/>
</dbReference>
<dbReference type="InterPro" id="IPR029063">
    <property type="entry name" value="SAM-dependent_MTases_sf"/>
</dbReference>
<dbReference type="GO" id="GO:0008170">
    <property type="term" value="F:N-methyltransferase activity"/>
    <property type="evidence" value="ECO:0007669"/>
    <property type="project" value="InterPro"/>
</dbReference>
<dbReference type="Pfam" id="PF01555">
    <property type="entry name" value="N6_N4_Mtase"/>
    <property type="match status" value="1"/>
</dbReference>
<name>A0A382MNR2_9ZZZZ</name>